<dbReference type="EMBL" id="BAABBF010000005">
    <property type="protein sequence ID" value="GAA3715722.1"/>
    <property type="molecule type" value="Genomic_DNA"/>
</dbReference>
<sequence>MRKKPKKAHVDVSRDDIAYMRHSSFGFSPAEAKSAAKCRAAARELVWVSKSTFIGIDAVLSGVPEATIRDYCRQRLRTA</sequence>
<protein>
    <submittedName>
        <fullName evidence="1">Uncharacterized protein</fullName>
    </submittedName>
</protein>
<accession>A0ABP7E9G2</accession>
<comment type="caution">
    <text evidence="1">The sequence shown here is derived from an EMBL/GenBank/DDBJ whole genome shotgun (WGS) entry which is preliminary data.</text>
</comment>
<gene>
    <name evidence="1" type="ORF">GCM10022268_25400</name>
</gene>
<dbReference type="RefSeq" id="WP_344693773.1">
    <property type="nucleotide sequence ID" value="NZ_BAABBF010000005.1"/>
</dbReference>
<reference evidence="2" key="1">
    <citation type="journal article" date="2019" name="Int. J. Syst. Evol. Microbiol.">
        <title>The Global Catalogue of Microorganisms (GCM) 10K type strain sequencing project: providing services to taxonomists for standard genome sequencing and annotation.</title>
        <authorList>
            <consortium name="The Broad Institute Genomics Platform"/>
            <consortium name="The Broad Institute Genome Sequencing Center for Infectious Disease"/>
            <person name="Wu L."/>
            <person name="Ma J."/>
        </authorList>
    </citation>
    <scope>NUCLEOTIDE SEQUENCE [LARGE SCALE GENOMIC DNA]</scope>
    <source>
        <strain evidence="2">JCM 17498</strain>
    </source>
</reference>
<keyword evidence="2" id="KW-1185">Reference proteome</keyword>
<organism evidence="1 2">
    <name type="scientific">Sphingomonas cynarae</name>
    <dbReference type="NCBI Taxonomy" id="930197"/>
    <lineage>
        <taxon>Bacteria</taxon>
        <taxon>Pseudomonadati</taxon>
        <taxon>Pseudomonadota</taxon>
        <taxon>Alphaproteobacteria</taxon>
        <taxon>Sphingomonadales</taxon>
        <taxon>Sphingomonadaceae</taxon>
        <taxon>Sphingomonas</taxon>
    </lineage>
</organism>
<evidence type="ECO:0000313" key="1">
    <source>
        <dbReference type="EMBL" id="GAA3715722.1"/>
    </source>
</evidence>
<name>A0ABP7E9G2_9SPHN</name>
<proteinExistence type="predicted"/>
<evidence type="ECO:0000313" key="2">
    <source>
        <dbReference type="Proteomes" id="UP001500523"/>
    </source>
</evidence>
<dbReference type="Proteomes" id="UP001500523">
    <property type="component" value="Unassembled WGS sequence"/>
</dbReference>